<evidence type="ECO:0000256" key="2">
    <source>
        <dbReference type="ARBA" id="ARBA00022741"/>
    </source>
</evidence>
<dbReference type="AlphaFoldDB" id="A0A9Q0M8D9"/>
<evidence type="ECO:0000313" key="7">
    <source>
        <dbReference type="Proteomes" id="UP001142055"/>
    </source>
</evidence>
<dbReference type="Proteomes" id="UP001142055">
    <property type="component" value="Chromosome 1"/>
</dbReference>
<dbReference type="GO" id="GO:0005524">
    <property type="term" value="F:ATP binding"/>
    <property type="evidence" value="ECO:0007669"/>
    <property type="project" value="UniProtKB-KW"/>
</dbReference>
<dbReference type="Gene3D" id="3.40.50.10240">
    <property type="entry name" value="Thiamin pyrophosphokinase, catalytic domain"/>
    <property type="match status" value="2"/>
</dbReference>
<dbReference type="SUPFAM" id="SSF63862">
    <property type="entry name" value="Thiamin pyrophosphokinase, substrate-binding domain"/>
    <property type="match status" value="1"/>
</dbReference>
<dbReference type="GO" id="GO:0009229">
    <property type="term" value="P:thiamine diphosphate biosynthetic process"/>
    <property type="evidence" value="ECO:0007669"/>
    <property type="project" value="InterPro"/>
</dbReference>
<dbReference type="InterPro" id="IPR007373">
    <property type="entry name" value="Thiamin_PyroPKinase_B1-bd"/>
</dbReference>
<dbReference type="InterPro" id="IPR036371">
    <property type="entry name" value="TPK_B1-bd_sf"/>
</dbReference>
<keyword evidence="3" id="KW-0418">Kinase</keyword>
<keyword evidence="2" id="KW-0547">Nucleotide-binding</keyword>
<keyword evidence="4" id="KW-0067">ATP-binding</keyword>
<feature type="domain" description="Thiamin pyrophosphokinase thiamin-binding" evidence="5">
    <location>
        <begin position="113"/>
        <end position="179"/>
    </location>
</feature>
<keyword evidence="7" id="KW-1185">Reference proteome</keyword>
<dbReference type="InterPro" id="IPR036759">
    <property type="entry name" value="TPK_catalytic_sf"/>
</dbReference>
<dbReference type="Pfam" id="PF04265">
    <property type="entry name" value="TPK_B1_binding"/>
    <property type="match status" value="1"/>
</dbReference>
<evidence type="ECO:0000256" key="3">
    <source>
        <dbReference type="ARBA" id="ARBA00022777"/>
    </source>
</evidence>
<name>A0A9Q0M8D9_BLOTA</name>
<evidence type="ECO:0000259" key="5">
    <source>
        <dbReference type="SMART" id="SM00983"/>
    </source>
</evidence>
<dbReference type="GO" id="GO:0030975">
    <property type="term" value="F:thiamine binding"/>
    <property type="evidence" value="ECO:0007669"/>
    <property type="project" value="InterPro"/>
</dbReference>
<evidence type="ECO:0000256" key="4">
    <source>
        <dbReference type="ARBA" id="ARBA00022840"/>
    </source>
</evidence>
<proteinExistence type="predicted"/>
<comment type="caution">
    <text evidence="6">The sequence shown here is derived from an EMBL/GenBank/DDBJ whole genome shotgun (WGS) entry which is preliminary data.</text>
</comment>
<dbReference type="GO" id="GO:0016301">
    <property type="term" value="F:kinase activity"/>
    <property type="evidence" value="ECO:0007669"/>
    <property type="project" value="UniProtKB-KW"/>
</dbReference>
<protein>
    <recommendedName>
        <fullName evidence="5">Thiamin pyrophosphokinase thiamin-binding domain-containing protein</fullName>
    </recommendedName>
</protein>
<dbReference type="SUPFAM" id="SSF63999">
    <property type="entry name" value="Thiamin pyrophosphokinase, catalytic domain"/>
    <property type="match status" value="1"/>
</dbReference>
<dbReference type="GO" id="GO:0004788">
    <property type="term" value="F:thiamine diphosphokinase activity"/>
    <property type="evidence" value="ECO:0007669"/>
    <property type="project" value="InterPro"/>
</dbReference>
<evidence type="ECO:0000256" key="1">
    <source>
        <dbReference type="ARBA" id="ARBA00022679"/>
    </source>
</evidence>
<evidence type="ECO:0000313" key="6">
    <source>
        <dbReference type="EMBL" id="KAJ6221688.1"/>
    </source>
</evidence>
<gene>
    <name evidence="6" type="ORF">RDWZM_000233</name>
</gene>
<dbReference type="InterPro" id="IPR007371">
    <property type="entry name" value="TPK_catalytic"/>
</dbReference>
<sequence>MITLLRISKFAELWNAAKVRHLVDGGSNYLFDLQMYLNQNYASQQLSLEDPQIITGDFDSIRSDVLEYYRTKDNVIVQETPDQNETDFTKAIKCLTTDERLNVLENPIDSIIGKNVIRSQLTPPGWCSIVPLNGPVMATTTGFRWNLNKQILEVGKLISTSQEFDGESIDIEVEVHGDIGLMFTINYVI</sequence>
<dbReference type="PANTHER" id="PTHR13622">
    <property type="entry name" value="THIAMIN PYROPHOSPHOKINASE"/>
    <property type="match status" value="1"/>
</dbReference>
<reference evidence="6" key="1">
    <citation type="submission" date="2022-12" db="EMBL/GenBank/DDBJ databases">
        <title>Genome assemblies of Blomia tropicalis.</title>
        <authorList>
            <person name="Cui Y."/>
        </authorList>
    </citation>
    <scope>NUCLEOTIDE SEQUENCE</scope>
    <source>
        <tissue evidence="6">Adult mites</tissue>
    </source>
</reference>
<dbReference type="PANTHER" id="PTHR13622:SF8">
    <property type="entry name" value="THIAMIN PYROPHOSPHOKINASE 1"/>
    <property type="match status" value="1"/>
</dbReference>
<accession>A0A9Q0M8D9</accession>
<dbReference type="EMBL" id="JAPWDV010000001">
    <property type="protein sequence ID" value="KAJ6221688.1"/>
    <property type="molecule type" value="Genomic_DNA"/>
</dbReference>
<keyword evidence="1" id="KW-0808">Transferase</keyword>
<dbReference type="Pfam" id="PF04263">
    <property type="entry name" value="TPK_catalytic"/>
    <property type="match status" value="1"/>
</dbReference>
<dbReference type="SMART" id="SM00983">
    <property type="entry name" value="TPK_B1_binding"/>
    <property type="match status" value="1"/>
</dbReference>
<organism evidence="6 7">
    <name type="scientific">Blomia tropicalis</name>
    <name type="common">Mite</name>
    <dbReference type="NCBI Taxonomy" id="40697"/>
    <lineage>
        <taxon>Eukaryota</taxon>
        <taxon>Metazoa</taxon>
        <taxon>Ecdysozoa</taxon>
        <taxon>Arthropoda</taxon>
        <taxon>Chelicerata</taxon>
        <taxon>Arachnida</taxon>
        <taxon>Acari</taxon>
        <taxon>Acariformes</taxon>
        <taxon>Sarcoptiformes</taxon>
        <taxon>Astigmata</taxon>
        <taxon>Glycyphagoidea</taxon>
        <taxon>Echimyopodidae</taxon>
        <taxon>Blomia</taxon>
    </lineage>
</organism>